<feature type="signal peptide" evidence="8">
    <location>
        <begin position="1"/>
        <end position="23"/>
    </location>
</feature>
<evidence type="ECO:0000259" key="9">
    <source>
        <dbReference type="Pfam" id="PF13407"/>
    </source>
</evidence>
<gene>
    <name evidence="10" type="ORF">AVDCRST_MAG86-3911</name>
</gene>
<evidence type="ECO:0000256" key="3">
    <source>
        <dbReference type="ARBA" id="ARBA00014452"/>
    </source>
</evidence>
<comment type="subcellular location">
    <subcellularLocation>
        <location evidence="1">Cell envelope</location>
    </subcellularLocation>
</comment>
<dbReference type="CDD" id="cd20003">
    <property type="entry name" value="PBP1_LsrB_Quorum_Sensing"/>
    <property type="match status" value="1"/>
</dbReference>
<evidence type="ECO:0000256" key="5">
    <source>
        <dbReference type="ARBA" id="ARBA00022764"/>
    </source>
</evidence>
<evidence type="ECO:0000256" key="2">
    <source>
        <dbReference type="ARBA" id="ARBA00011262"/>
    </source>
</evidence>
<dbReference type="InterPro" id="IPR050555">
    <property type="entry name" value="Bact_Solute-Bind_Prot2"/>
</dbReference>
<reference evidence="10" key="1">
    <citation type="submission" date="2020-02" db="EMBL/GenBank/DDBJ databases">
        <authorList>
            <person name="Meier V. D."/>
        </authorList>
    </citation>
    <scope>NUCLEOTIDE SEQUENCE</scope>
    <source>
        <strain evidence="10">AVDCRST_MAG86</strain>
    </source>
</reference>
<proteinExistence type="predicted"/>
<keyword evidence="4 8" id="KW-0732">Signal</keyword>
<evidence type="ECO:0000256" key="7">
    <source>
        <dbReference type="SAM" id="MobiDB-lite"/>
    </source>
</evidence>
<comment type="subunit">
    <text evidence="2">The complex is composed of two ATP-binding proteins (LsrA), two transmembrane proteins (LsrC and LsrD) and a solute-binding protein (LsrB).</text>
</comment>
<evidence type="ECO:0000256" key="1">
    <source>
        <dbReference type="ARBA" id="ARBA00004196"/>
    </source>
</evidence>
<evidence type="ECO:0000313" key="10">
    <source>
        <dbReference type="EMBL" id="CAA9587785.1"/>
    </source>
</evidence>
<evidence type="ECO:0000256" key="8">
    <source>
        <dbReference type="SAM" id="SignalP"/>
    </source>
</evidence>
<name>A0A6J4VTX9_9DEIN</name>
<feature type="chain" id="PRO_5027112703" description="Autoinducer 2-binding protein LsrB" evidence="8">
    <location>
        <begin position="24"/>
        <end position="370"/>
    </location>
</feature>
<comment type="function">
    <text evidence="6">Part of the ABC transporter complex LsrABCD involved in autoinducer 2 (AI-2) import. Binds AI-2 and delivers it to the LsrC and LsrD permeases.</text>
</comment>
<dbReference type="Pfam" id="PF13407">
    <property type="entry name" value="Peripla_BP_4"/>
    <property type="match status" value="1"/>
</dbReference>
<feature type="domain" description="Periplasmic binding protein" evidence="9">
    <location>
        <begin position="72"/>
        <end position="327"/>
    </location>
</feature>
<dbReference type="InterPro" id="IPR028082">
    <property type="entry name" value="Peripla_BP_I"/>
</dbReference>
<dbReference type="SUPFAM" id="SSF53822">
    <property type="entry name" value="Periplasmic binding protein-like I"/>
    <property type="match status" value="1"/>
</dbReference>
<dbReference type="GO" id="GO:0030288">
    <property type="term" value="C:outer membrane-bounded periplasmic space"/>
    <property type="evidence" value="ECO:0007669"/>
    <property type="project" value="TreeGrafter"/>
</dbReference>
<accession>A0A6J4VTX9</accession>
<dbReference type="GO" id="GO:0043190">
    <property type="term" value="C:ATP-binding cassette (ABC) transporter complex"/>
    <property type="evidence" value="ECO:0007669"/>
    <property type="project" value="InterPro"/>
</dbReference>
<organism evidence="10">
    <name type="scientific">uncultured Truepera sp</name>
    <dbReference type="NCBI Taxonomy" id="543023"/>
    <lineage>
        <taxon>Bacteria</taxon>
        <taxon>Thermotogati</taxon>
        <taxon>Deinococcota</taxon>
        <taxon>Deinococci</taxon>
        <taxon>Trueperales</taxon>
        <taxon>Trueperaceae</taxon>
        <taxon>Truepera</taxon>
        <taxon>environmental samples</taxon>
    </lineage>
</organism>
<protein>
    <recommendedName>
        <fullName evidence="3">Autoinducer 2-binding protein LsrB</fullName>
    </recommendedName>
</protein>
<dbReference type="PANTHER" id="PTHR30036:SF8">
    <property type="entry name" value="ABC-TYPE SUGAR TRANSPORT SYSTEM PERIPLASMIC COMPONENT-LIKE PROTEIN"/>
    <property type="match status" value="1"/>
</dbReference>
<sequence length="370" mass="38499">MHVQKLTALLVTASLLGAGFAQGTWDGGDELPTNPLPCGTEAAPAPEPLPYDGGTAEGAPDLAGQPISLIDVPKLVGIGYFDATSTGIAQAAEELGNVTARTDGPTEANIDDQIAVIENYISSGEVSGILFAANDPVAISPVLKRALAGGVHVVGYDANSQPDAREWFVNQAEFNGIAKAMIDSLAAEKGEDAQFGIVTSTFTTPNQARWIAEMQAYAASCFPEMGWLETLEAQEDAVLSFNQANTLINKYGDDLDGIFGMTSVATPSSADAVTQAGLCGEVAVIGLATPNDMKPYVETDCVKSVVLWNPVDLGYAAVHVLRAVVDGTLEPGATTVSAGRLGDLQVVNGSEVLLGAPFIFTSENINDFDF</sequence>
<feature type="region of interest" description="Disordered" evidence="7">
    <location>
        <begin position="26"/>
        <end position="58"/>
    </location>
</feature>
<dbReference type="PANTHER" id="PTHR30036">
    <property type="entry name" value="D-XYLOSE-BINDING PERIPLASMIC PROTEIN"/>
    <property type="match status" value="1"/>
</dbReference>
<evidence type="ECO:0000256" key="4">
    <source>
        <dbReference type="ARBA" id="ARBA00022729"/>
    </source>
</evidence>
<dbReference type="InterPro" id="IPR025997">
    <property type="entry name" value="SBP_2_dom"/>
</dbReference>
<keyword evidence="5" id="KW-0574">Periplasm</keyword>
<dbReference type="AlphaFoldDB" id="A0A6J4VTX9"/>
<dbReference type="EMBL" id="CADCWP010000350">
    <property type="protein sequence ID" value="CAA9587785.1"/>
    <property type="molecule type" value="Genomic_DNA"/>
</dbReference>
<evidence type="ECO:0000256" key="6">
    <source>
        <dbReference type="ARBA" id="ARBA00025060"/>
    </source>
</evidence>
<dbReference type="InterPro" id="IPR030159">
    <property type="entry name" value="LsrB"/>
</dbReference>
<dbReference type="GO" id="GO:0030246">
    <property type="term" value="F:carbohydrate binding"/>
    <property type="evidence" value="ECO:0007669"/>
    <property type="project" value="TreeGrafter"/>
</dbReference>
<dbReference type="Gene3D" id="3.40.50.2300">
    <property type="match status" value="2"/>
</dbReference>